<dbReference type="InterPro" id="IPR012338">
    <property type="entry name" value="Beta-lactam/transpept-like"/>
</dbReference>
<dbReference type="InterPro" id="IPR001466">
    <property type="entry name" value="Beta-lactam-related"/>
</dbReference>
<dbReference type="GO" id="GO:0016787">
    <property type="term" value="F:hydrolase activity"/>
    <property type="evidence" value="ECO:0007669"/>
    <property type="project" value="UniProtKB-KW"/>
</dbReference>
<keyword evidence="2" id="KW-0378">Hydrolase</keyword>
<proteinExistence type="predicted"/>
<evidence type="ECO:0000313" key="3">
    <source>
        <dbReference type="Proteomes" id="UP001484535"/>
    </source>
</evidence>
<keyword evidence="3" id="KW-1185">Reference proteome</keyword>
<evidence type="ECO:0000259" key="1">
    <source>
        <dbReference type="Pfam" id="PF00144"/>
    </source>
</evidence>
<dbReference type="PANTHER" id="PTHR46825">
    <property type="entry name" value="D-ALANYL-D-ALANINE-CARBOXYPEPTIDASE/ENDOPEPTIDASE AMPH"/>
    <property type="match status" value="1"/>
</dbReference>
<dbReference type="Pfam" id="PF00144">
    <property type="entry name" value="Beta-lactamase"/>
    <property type="match status" value="1"/>
</dbReference>
<dbReference type="SUPFAM" id="SSF56601">
    <property type="entry name" value="beta-lactamase/transpeptidase-like"/>
    <property type="match status" value="1"/>
</dbReference>
<reference evidence="2 3" key="1">
    <citation type="submission" date="2024-05" db="EMBL/GenBank/DDBJ databases">
        <authorList>
            <person name="Park S."/>
        </authorList>
    </citation>
    <scope>NUCLEOTIDE SEQUENCE [LARGE SCALE GENOMIC DNA]</scope>
    <source>
        <strain evidence="2 3">DGU5</strain>
    </source>
</reference>
<dbReference type="EMBL" id="JBDLBR010000003">
    <property type="protein sequence ID" value="MEN7537582.1"/>
    <property type="molecule type" value="Genomic_DNA"/>
</dbReference>
<dbReference type="Gene3D" id="3.40.710.10">
    <property type="entry name" value="DD-peptidase/beta-lactamase superfamily"/>
    <property type="match status" value="1"/>
</dbReference>
<dbReference type="InterPro" id="IPR050491">
    <property type="entry name" value="AmpC-like"/>
</dbReference>
<evidence type="ECO:0000313" key="2">
    <source>
        <dbReference type="EMBL" id="MEN7537582.1"/>
    </source>
</evidence>
<sequence length="450" mass="47920">MLAAAALGVLGAPAAAQTSDAAIRAALSDPAHNVAPGCVAGTFAHGQPTGLVAQGYADLAEQRPLDGDSLFYAASISKQFTALAAATLVARGELSLGDDVRQYLPELPAYEAPVTVAMLMHHTSGIRDSLGLLRMAGVSDVGTASKDEALGLLFRQQQTQFTPGTQYKYSNGGYLLLAEIVERVSGEAFADYAQHAIFDPLGMERSFFLNDNSPAKGTFAHGYGPEGDGFVLRDSFPRFSGSGGLMLSMNDLARYEYDIEQGHRVWTPEVTQIMLAPGRYTDGSLIDDGGGLAYAGGLHLGEKGGQQVIVHTGSAEAFKHAYLRLPGQHSAFAVLCNRGDWKATDRLKAVMAASDVRYPGMPLSSPEGRFYSSELNTYFRLTPVDDGIAVEVTSPFIAAPVVQHYEADDDGGFHHETMSIATTDNPDHLRLKRGTTAELTLTRVDQGAGQ</sequence>
<dbReference type="PANTHER" id="PTHR46825:SF9">
    <property type="entry name" value="BETA-LACTAMASE-RELATED DOMAIN-CONTAINING PROTEIN"/>
    <property type="match status" value="1"/>
</dbReference>
<name>A0ABV0CXH6_9SPHN</name>
<accession>A0ABV0CXH6</accession>
<protein>
    <submittedName>
        <fullName evidence="2">Serine hydrolase domain-containing protein</fullName>
        <ecNumber evidence="2">3.1.1.103</ecNumber>
    </submittedName>
</protein>
<organism evidence="2 3">
    <name type="scientific">Aurantiacibacter flavus</name>
    <dbReference type="NCBI Taxonomy" id="3145232"/>
    <lineage>
        <taxon>Bacteria</taxon>
        <taxon>Pseudomonadati</taxon>
        <taxon>Pseudomonadota</taxon>
        <taxon>Alphaproteobacteria</taxon>
        <taxon>Sphingomonadales</taxon>
        <taxon>Erythrobacteraceae</taxon>
        <taxon>Aurantiacibacter</taxon>
    </lineage>
</organism>
<dbReference type="RefSeq" id="WP_346785028.1">
    <property type="nucleotide sequence ID" value="NZ_JBDLBR010000003.1"/>
</dbReference>
<dbReference type="EC" id="3.1.1.103" evidence="2"/>
<feature type="domain" description="Beta-lactamase-related" evidence="1">
    <location>
        <begin position="33"/>
        <end position="346"/>
    </location>
</feature>
<comment type="caution">
    <text evidence="2">The sequence shown here is derived from an EMBL/GenBank/DDBJ whole genome shotgun (WGS) entry which is preliminary data.</text>
</comment>
<dbReference type="Proteomes" id="UP001484535">
    <property type="component" value="Unassembled WGS sequence"/>
</dbReference>
<gene>
    <name evidence="2" type="ORF">ABDJ38_10390</name>
</gene>